<dbReference type="EMBL" id="CP029608">
    <property type="protein sequence ID" value="AXI59243.1"/>
    <property type="molecule type" value="Genomic_DNA"/>
</dbReference>
<accession>A0A345RIX7</accession>
<reference evidence="1 2" key="1">
    <citation type="submission" date="2018-05" db="EMBL/GenBank/DDBJ databases">
        <title>Complete genome sequence of Pseudomonas kribbensis 46-2(T).</title>
        <authorList>
            <person name="Jeong H."/>
            <person name="Lee S.-G."/>
            <person name="Rha E."/>
            <person name="Kim H."/>
        </authorList>
    </citation>
    <scope>NUCLEOTIDE SEQUENCE [LARGE SCALE GENOMIC DNA]</scope>
    <source>
        <strain evidence="1 2">46-2</strain>
    </source>
</reference>
<keyword evidence="2" id="KW-1185">Reference proteome</keyword>
<evidence type="ECO:0000313" key="2">
    <source>
        <dbReference type="Proteomes" id="UP000253720"/>
    </source>
</evidence>
<proteinExistence type="predicted"/>
<protein>
    <submittedName>
        <fullName evidence="1">Uncharacterized protein</fullName>
    </submittedName>
</protein>
<name>A0A345RIX7_9PSED</name>
<organism evidence="1 2">
    <name type="scientific">Pseudomonas kribbensis</name>
    <dbReference type="NCBI Taxonomy" id="1628086"/>
    <lineage>
        <taxon>Bacteria</taxon>
        <taxon>Pseudomonadati</taxon>
        <taxon>Pseudomonadota</taxon>
        <taxon>Gammaproteobacteria</taxon>
        <taxon>Pseudomonadales</taxon>
        <taxon>Pseudomonadaceae</taxon>
        <taxon>Pseudomonas</taxon>
    </lineage>
</organism>
<evidence type="ECO:0000313" key="1">
    <source>
        <dbReference type="EMBL" id="AXI59243.1"/>
    </source>
</evidence>
<dbReference type="Proteomes" id="UP000253720">
    <property type="component" value="Chromosome"/>
</dbReference>
<gene>
    <name evidence="1" type="ORF">DLD99_01765</name>
</gene>
<dbReference type="KEGG" id="pke:DLD99_01765"/>
<dbReference type="AlphaFoldDB" id="A0A345RIX7"/>
<sequence>MNINRLFDISQAGSSARFAKVATLLVQAGIMERRLVIRSPLGPEILQVDSWYDCPSFVFDPLRGVEMEVSDDDLETMYSVAKDELH</sequence>